<keyword evidence="5 12" id="KW-0813">Transport</keyword>
<keyword evidence="10 13" id="KW-1133">Transmembrane helix</keyword>
<evidence type="ECO:0000256" key="5">
    <source>
        <dbReference type="ARBA" id="ARBA00022448"/>
    </source>
</evidence>
<dbReference type="GO" id="GO:1903607">
    <property type="term" value="P:cytochrome c biosynthetic process"/>
    <property type="evidence" value="ECO:0007669"/>
    <property type="project" value="TreeGrafter"/>
</dbReference>
<feature type="transmembrane region" description="Helical" evidence="13">
    <location>
        <begin position="106"/>
        <end position="126"/>
    </location>
</feature>
<keyword evidence="7 12" id="KW-0997">Cell inner membrane</keyword>
<feature type="transmembrane region" description="Helical" evidence="13">
    <location>
        <begin position="194"/>
        <end position="220"/>
    </location>
</feature>
<dbReference type="NCBIfam" id="TIGR01190">
    <property type="entry name" value="ccmB"/>
    <property type="match status" value="1"/>
</dbReference>
<proteinExistence type="inferred from homology"/>
<reference evidence="14 15" key="1">
    <citation type="submission" date="2018-06" db="EMBL/GenBank/DDBJ databases">
        <authorList>
            <consortium name="Pathogen Informatics"/>
            <person name="Doyle S."/>
        </authorList>
    </citation>
    <scope>NUCLEOTIDE SEQUENCE [LARGE SCALE GENOMIC DNA]</scope>
    <source>
        <strain evidence="14 15">NCTC11370</strain>
    </source>
</reference>
<dbReference type="AlphaFoldDB" id="A0A377GC16"/>
<organism evidence="14 15">
    <name type="scientific">Fluoribacter dumoffii</name>
    <dbReference type="NCBI Taxonomy" id="463"/>
    <lineage>
        <taxon>Bacteria</taxon>
        <taxon>Pseudomonadati</taxon>
        <taxon>Pseudomonadota</taxon>
        <taxon>Gammaproteobacteria</taxon>
        <taxon>Legionellales</taxon>
        <taxon>Legionellaceae</taxon>
        <taxon>Fluoribacter</taxon>
    </lineage>
</organism>
<feature type="transmembrane region" description="Helical" evidence="13">
    <location>
        <begin position="132"/>
        <end position="157"/>
    </location>
</feature>
<evidence type="ECO:0000256" key="8">
    <source>
        <dbReference type="ARBA" id="ARBA00022692"/>
    </source>
</evidence>
<gene>
    <name evidence="14" type="primary">ccmB</name>
    <name evidence="14" type="ORF">NCTC11370_01918</name>
</gene>
<accession>A0A377GC16</accession>
<evidence type="ECO:0000256" key="1">
    <source>
        <dbReference type="ARBA" id="ARBA00002442"/>
    </source>
</evidence>
<dbReference type="InterPro" id="IPR003544">
    <property type="entry name" value="Cyt_c_biogenesis_CcmB"/>
</dbReference>
<dbReference type="GeneID" id="93291529"/>
<keyword evidence="8 13" id="KW-0812">Transmembrane</keyword>
<dbReference type="GO" id="GO:0005886">
    <property type="term" value="C:plasma membrane"/>
    <property type="evidence" value="ECO:0007669"/>
    <property type="project" value="UniProtKB-SubCell"/>
</dbReference>
<dbReference type="PRINTS" id="PR01414">
    <property type="entry name" value="CCMBBIOGNSIS"/>
</dbReference>
<feature type="transmembrane region" description="Helical" evidence="13">
    <location>
        <begin position="25"/>
        <end position="44"/>
    </location>
</feature>
<evidence type="ECO:0000256" key="12">
    <source>
        <dbReference type="PIRNR" id="PIRNR002764"/>
    </source>
</evidence>
<protein>
    <recommendedName>
        <fullName evidence="4 12">Heme exporter protein B</fullName>
    </recommendedName>
</protein>
<dbReference type="GO" id="GO:0017004">
    <property type="term" value="P:cytochrome complex assembly"/>
    <property type="evidence" value="ECO:0007669"/>
    <property type="project" value="UniProtKB-KW"/>
</dbReference>
<evidence type="ECO:0000313" key="15">
    <source>
        <dbReference type="Proteomes" id="UP000254554"/>
    </source>
</evidence>
<keyword evidence="6 12" id="KW-1003">Cell membrane</keyword>
<dbReference type="EMBL" id="UGGT01000001">
    <property type="protein sequence ID" value="STO21838.1"/>
    <property type="molecule type" value="Genomic_DNA"/>
</dbReference>
<evidence type="ECO:0000256" key="11">
    <source>
        <dbReference type="ARBA" id="ARBA00023136"/>
    </source>
</evidence>
<evidence type="ECO:0000256" key="10">
    <source>
        <dbReference type="ARBA" id="ARBA00022989"/>
    </source>
</evidence>
<keyword evidence="15" id="KW-1185">Reference proteome</keyword>
<dbReference type="RefSeq" id="WP_019349613.1">
    <property type="nucleotide sequence ID" value="NZ_JAPHOS010000001.1"/>
</dbReference>
<dbReference type="InterPro" id="IPR026031">
    <property type="entry name" value="Cyt_c_CcmB_bac"/>
</dbReference>
<evidence type="ECO:0000256" key="3">
    <source>
        <dbReference type="ARBA" id="ARBA00010544"/>
    </source>
</evidence>
<feature type="transmembrane region" description="Helical" evidence="13">
    <location>
        <begin position="50"/>
        <end position="69"/>
    </location>
</feature>
<sequence length="226" mass="24763">MSSSISLFAKQCTRELLIQVRQIRFLVNSCLFFIIFLFMFPLTIKPEIMLLRNIAPGLVWMAILFSLLLSTERLFQQDYEHGVLEQWLVSGQSLPLLVGAKVIAHWLFNLLPILVLCPLVSLFFSLSVWETVVLALAIICGTPSLLFLCALAAAFGVGINQKGLLMALILLPLTLPVLIFGSGTVHIAMQGLPVSAYLALLSAISVVAVGFLPYAIAGIIRISHVE</sequence>
<comment type="similarity">
    <text evidence="3 12">Belongs to the CcmB/CycW/HelB family.</text>
</comment>
<dbReference type="Proteomes" id="UP000254554">
    <property type="component" value="Unassembled WGS sequence"/>
</dbReference>
<evidence type="ECO:0000256" key="6">
    <source>
        <dbReference type="ARBA" id="ARBA00022475"/>
    </source>
</evidence>
<keyword evidence="11 12" id="KW-0472">Membrane</keyword>
<dbReference type="GO" id="GO:0015232">
    <property type="term" value="F:heme transmembrane transporter activity"/>
    <property type="evidence" value="ECO:0007669"/>
    <property type="project" value="InterPro"/>
</dbReference>
<evidence type="ECO:0000256" key="9">
    <source>
        <dbReference type="ARBA" id="ARBA00022748"/>
    </source>
</evidence>
<comment type="subcellular location">
    <subcellularLocation>
        <location evidence="2">Cell inner membrane</location>
        <topology evidence="2">Multi-pass membrane protein</topology>
    </subcellularLocation>
</comment>
<evidence type="ECO:0000256" key="4">
    <source>
        <dbReference type="ARBA" id="ARBA00016452"/>
    </source>
</evidence>
<evidence type="ECO:0000313" key="14">
    <source>
        <dbReference type="EMBL" id="STO21838.1"/>
    </source>
</evidence>
<evidence type="ECO:0000256" key="7">
    <source>
        <dbReference type="ARBA" id="ARBA00022519"/>
    </source>
</evidence>
<name>A0A377GC16_9GAMM</name>
<dbReference type="PIRSF" id="PIRSF002764">
    <property type="entry name" value="CcmB"/>
    <property type="match status" value="1"/>
</dbReference>
<keyword evidence="9 12" id="KW-0201">Cytochrome c-type biogenesis</keyword>
<dbReference type="STRING" id="1094715.GCA_000236165_00507"/>
<dbReference type="PANTHER" id="PTHR30070:SF1">
    <property type="entry name" value="CYTOCHROME C BIOGENESIS B-RELATED"/>
    <property type="match status" value="1"/>
</dbReference>
<dbReference type="OrthoDB" id="9799895at2"/>
<dbReference type="PANTHER" id="PTHR30070">
    <property type="entry name" value="HEME EXPORTER PROTEIN B"/>
    <property type="match status" value="1"/>
</dbReference>
<comment type="function">
    <text evidence="1 12">Required for the export of heme to the periplasm for the biogenesis of c-type cytochromes.</text>
</comment>
<dbReference type="Pfam" id="PF03379">
    <property type="entry name" value="CcmB"/>
    <property type="match status" value="1"/>
</dbReference>
<evidence type="ECO:0000256" key="2">
    <source>
        <dbReference type="ARBA" id="ARBA00004429"/>
    </source>
</evidence>
<feature type="transmembrane region" description="Helical" evidence="13">
    <location>
        <begin position="164"/>
        <end position="188"/>
    </location>
</feature>
<evidence type="ECO:0000256" key="13">
    <source>
        <dbReference type="SAM" id="Phobius"/>
    </source>
</evidence>